<dbReference type="EMBL" id="CP001736">
    <property type="protein sequence ID" value="ADB35668.1"/>
    <property type="molecule type" value="Genomic_DNA"/>
</dbReference>
<evidence type="ECO:0000313" key="8">
    <source>
        <dbReference type="EMBL" id="ADB35668.1"/>
    </source>
</evidence>
<dbReference type="GO" id="GO:0005886">
    <property type="term" value="C:plasma membrane"/>
    <property type="evidence" value="ECO:0007669"/>
    <property type="project" value="UniProtKB-SubCell"/>
</dbReference>
<proteinExistence type="predicted"/>
<dbReference type="HOGENOM" id="CLU_529605_0_0_11"/>
<reference evidence="9" key="1">
    <citation type="submission" date="2009-09" db="EMBL/GenBank/DDBJ databases">
        <title>The complete genome of Kribbella flavida DSM 17836.</title>
        <authorList>
            <consortium name="US DOE Joint Genome Institute (JGI-PGF)"/>
            <person name="Lucas S."/>
            <person name="Copeland A."/>
            <person name="Lapidus A."/>
            <person name="Glavina del Rio T."/>
            <person name="Dalin E."/>
            <person name="Tice H."/>
            <person name="Bruce D."/>
            <person name="Goodwin L."/>
            <person name="Pitluck S."/>
            <person name="Kyrpides N."/>
            <person name="Mavromatis K."/>
            <person name="Ivanova N."/>
            <person name="Saunders E."/>
            <person name="Brettin T."/>
            <person name="Detter J.C."/>
            <person name="Han C."/>
            <person name="Larimer F."/>
            <person name="Land M."/>
            <person name="Hauser L."/>
            <person name="Markowitz V."/>
            <person name="Cheng J.-F."/>
            <person name="Hugenholtz P."/>
            <person name="Woyke T."/>
            <person name="Wu D."/>
            <person name="Pukall R."/>
            <person name="Klenk H.-P."/>
            <person name="Eisen J.A."/>
        </authorList>
    </citation>
    <scope>NUCLEOTIDE SEQUENCE [LARGE SCALE GENOMIC DNA]</scope>
    <source>
        <strain evidence="9">DSM 17836 / JCM 10339 / NBRC 14399</strain>
    </source>
</reference>
<keyword evidence="4 6" id="KW-1133">Transmembrane helix</keyword>
<gene>
    <name evidence="8" type="ordered locus">Kfla_6676</name>
</gene>
<protein>
    <recommendedName>
        <fullName evidence="7">ABC3 transporter permease C-terminal domain-containing protein</fullName>
    </recommendedName>
</protein>
<comment type="subcellular location">
    <subcellularLocation>
        <location evidence="1">Cell membrane</location>
        <topology evidence="1">Multi-pass membrane protein</topology>
    </subcellularLocation>
</comment>
<evidence type="ECO:0000256" key="5">
    <source>
        <dbReference type="ARBA" id="ARBA00023136"/>
    </source>
</evidence>
<feature type="transmembrane region" description="Helical" evidence="6">
    <location>
        <begin position="119"/>
        <end position="144"/>
    </location>
</feature>
<feature type="transmembrane region" description="Helical" evidence="6">
    <location>
        <begin position="23"/>
        <end position="44"/>
    </location>
</feature>
<dbReference type="Pfam" id="PF02687">
    <property type="entry name" value="FtsX"/>
    <property type="match status" value="1"/>
</dbReference>
<dbReference type="OrthoDB" id="3811263at2"/>
<dbReference type="AlphaFoldDB" id="D2Q0W7"/>
<feature type="domain" description="ABC3 transporter permease C-terminal" evidence="7">
    <location>
        <begin position="70"/>
        <end position="178"/>
    </location>
</feature>
<keyword evidence="2" id="KW-1003">Cell membrane</keyword>
<name>D2Q0W7_KRIFD</name>
<evidence type="ECO:0000256" key="1">
    <source>
        <dbReference type="ARBA" id="ARBA00004651"/>
    </source>
</evidence>
<dbReference type="Proteomes" id="UP000007967">
    <property type="component" value="Chromosome"/>
</dbReference>
<evidence type="ECO:0000256" key="6">
    <source>
        <dbReference type="SAM" id="Phobius"/>
    </source>
</evidence>
<evidence type="ECO:0000256" key="2">
    <source>
        <dbReference type="ARBA" id="ARBA00022475"/>
    </source>
</evidence>
<dbReference type="RefSeq" id="WP_012924220.1">
    <property type="nucleotide sequence ID" value="NC_013729.1"/>
</dbReference>
<feature type="transmembrane region" description="Helical" evidence="6">
    <location>
        <begin position="369"/>
        <end position="390"/>
    </location>
</feature>
<keyword evidence="9" id="KW-1185">Reference proteome</keyword>
<feature type="transmembrane region" description="Helical" evidence="6">
    <location>
        <begin position="275"/>
        <end position="295"/>
    </location>
</feature>
<feature type="transmembrane region" description="Helical" evidence="6">
    <location>
        <begin position="193"/>
        <end position="211"/>
    </location>
</feature>
<evidence type="ECO:0000259" key="7">
    <source>
        <dbReference type="Pfam" id="PF02687"/>
    </source>
</evidence>
<feature type="transmembrane region" description="Helical" evidence="6">
    <location>
        <begin position="64"/>
        <end position="87"/>
    </location>
</feature>
<feature type="transmembrane region" description="Helical" evidence="6">
    <location>
        <begin position="217"/>
        <end position="236"/>
    </location>
</feature>
<reference evidence="8 9" key="2">
    <citation type="journal article" date="2010" name="Stand. Genomic Sci.">
        <title>Complete genome sequence of Kribbella flavida type strain (IFO 14399).</title>
        <authorList>
            <person name="Pukall R."/>
            <person name="Lapidus A."/>
            <person name="Glavina Del Rio T."/>
            <person name="Copeland A."/>
            <person name="Tice H."/>
            <person name="Cheng J.-F."/>
            <person name="Lucas S."/>
            <person name="Chen F."/>
            <person name="Nolan M."/>
            <person name="LaButti K."/>
            <person name="Pati A."/>
            <person name="Ivanova N."/>
            <person name="Mavrommatis K."/>
            <person name="Mikhailova N."/>
            <person name="Pitluck S."/>
            <person name="Bruce D."/>
            <person name="Goodwin L."/>
            <person name="Land M."/>
            <person name="Hauser L."/>
            <person name="Chang Y.-J."/>
            <person name="Jeffries C.D."/>
            <person name="Chen A."/>
            <person name="Palaniappan K."/>
            <person name="Chain P."/>
            <person name="Rohde M."/>
            <person name="Goeker M."/>
            <person name="Bristow J."/>
            <person name="Eisen J.A."/>
            <person name="Markowitz V."/>
            <person name="Hugenholtz P."/>
            <person name="Kyrpides N.C."/>
            <person name="Klenk H.-P."/>
            <person name="Brettin T."/>
        </authorList>
    </citation>
    <scope>NUCLEOTIDE SEQUENCE [LARGE SCALE GENOMIC DNA]</scope>
    <source>
        <strain evidence="9">DSM 17836 / JCM 10339 / NBRC 14399</strain>
    </source>
</reference>
<dbReference type="STRING" id="479435.Kfla_6676"/>
<feature type="transmembrane region" description="Helical" evidence="6">
    <location>
        <begin position="307"/>
        <end position="335"/>
    </location>
</feature>
<dbReference type="eggNOG" id="COG0577">
    <property type="taxonomic scope" value="Bacteria"/>
</dbReference>
<evidence type="ECO:0000313" key="9">
    <source>
        <dbReference type="Proteomes" id="UP000007967"/>
    </source>
</evidence>
<evidence type="ECO:0000256" key="3">
    <source>
        <dbReference type="ARBA" id="ARBA00022692"/>
    </source>
</evidence>
<keyword evidence="5 6" id="KW-0472">Membrane</keyword>
<feature type="transmembrane region" description="Helical" evidence="6">
    <location>
        <begin position="402"/>
        <end position="428"/>
    </location>
</feature>
<sequence>MSLSLATTVHLARSRTPADRSRVRLATAALAFAGALFLAALRLLRLRGELSKDAYSNYVAEIGLRAGLAAILVILSLLAGGLAVQALRIGTAARERRLAALRLAGASPRQVRRLAAADAALVGVAGGLLAGPAYLALTLLFGALPRMLRIFPGVDWWDLAGWVIVALVTTVAGTAIGWFLHRPAGPGKAPRPLPPQVAPAIGAGLLVLGLLPGGYLGYIGSAATVVGLAVLWFWLAPRFHRALGRRLTTSSRPVTLLTGARLVADARPASRMSTLLLCCGYLIGALAQTSLYIVLDHSPRRAGNLEFYLTGFGLSIFGVALIAVIALSALTVGVADQLVDQRRQLACLTALGVDVGFLGRVVRRQLTTVAAPALALGLGIGLLGGINVLIGFQTDQPPTGWLAPLFVVLLGLGAAAGAGGAALAGYLLRNQLRDALDPENLRAA</sequence>
<organism evidence="8 9">
    <name type="scientific">Kribbella flavida (strain DSM 17836 / JCM 10339 / NBRC 14399)</name>
    <dbReference type="NCBI Taxonomy" id="479435"/>
    <lineage>
        <taxon>Bacteria</taxon>
        <taxon>Bacillati</taxon>
        <taxon>Actinomycetota</taxon>
        <taxon>Actinomycetes</taxon>
        <taxon>Propionibacteriales</taxon>
        <taxon>Kribbellaceae</taxon>
        <taxon>Kribbella</taxon>
    </lineage>
</organism>
<dbReference type="KEGG" id="kfl:Kfla_6676"/>
<dbReference type="InterPro" id="IPR003838">
    <property type="entry name" value="ABC3_permease_C"/>
</dbReference>
<keyword evidence="3 6" id="KW-0812">Transmembrane</keyword>
<evidence type="ECO:0000256" key="4">
    <source>
        <dbReference type="ARBA" id="ARBA00022989"/>
    </source>
</evidence>
<feature type="transmembrane region" description="Helical" evidence="6">
    <location>
        <begin position="159"/>
        <end position="181"/>
    </location>
</feature>
<accession>D2Q0W7</accession>